<feature type="modified residue" description="4-aspartylphosphate" evidence="2">
    <location>
        <position position="54"/>
    </location>
</feature>
<dbReference type="Proteomes" id="UP001273505">
    <property type="component" value="Unassembled WGS sequence"/>
</dbReference>
<comment type="caution">
    <text evidence="5">The sequence shown here is derived from an EMBL/GenBank/DDBJ whole genome shotgun (WGS) entry which is preliminary data.</text>
</comment>
<dbReference type="CDD" id="cd06170">
    <property type="entry name" value="LuxR_C_like"/>
    <property type="match status" value="1"/>
</dbReference>
<gene>
    <name evidence="5" type="ORF">SCD92_09470</name>
</gene>
<dbReference type="PROSITE" id="PS50110">
    <property type="entry name" value="RESPONSE_REGULATORY"/>
    <property type="match status" value="1"/>
</dbReference>
<accession>A0ABU4RXQ0</accession>
<dbReference type="InterPro" id="IPR000792">
    <property type="entry name" value="Tscrpt_reg_LuxR_C"/>
</dbReference>
<dbReference type="CDD" id="cd19930">
    <property type="entry name" value="REC_DesR-like"/>
    <property type="match status" value="1"/>
</dbReference>
<dbReference type="Pfam" id="PF00196">
    <property type="entry name" value="GerE"/>
    <property type="match status" value="1"/>
</dbReference>
<sequence length="200" mass="21521">MIKLILAEDQSLVRGALRALLQMESDIDVIAEAEDGEQALRLLKQHTVDILLTDIEMPNLSGIELIEKTRELYPNLKTVVVTTFGRAGYVKRALAAGVDGFLLKDSPSEELAAALRKVASGKKIIDPELAIAALGDCDPLSGKERKALKLAGEGKSTADIAAALFLSEGTVRNYLSEAIAKLNATNRIDAARIAQQKGWL</sequence>
<keyword evidence="2" id="KW-0597">Phosphoprotein</keyword>
<dbReference type="SUPFAM" id="SSF52172">
    <property type="entry name" value="CheY-like"/>
    <property type="match status" value="1"/>
</dbReference>
<dbReference type="InterPro" id="IPR016032">
    <property type="entry name" value="Sig_transdc_resp-reg_C-effctor"/>
</dbReference>
<evidence type="ECO:0000256" key="1">
    <source>
        <dbReference type="ARBA" id="ARBA00023125"/>
    </source>
</evidence>
<dbReference type="Pfam" id="PF00072">
    <property type="entry name" value="Response_reg"/>
    <property type="match status" value="1"/>
</dbReference>
<evidence type="ECO:0000256" key="2">
    <source>
        <dbReference type="PROSITE-ProRule" id="PRU00169"/>
    </source>
</evidence>
<dbReference type="PANTHER" id="PTHR43214">
    <property type="entry name" value="TWO-COMPONENT RESPONSE REGULATOR"/>
    <property type="match status" value="1"/>
</dbReference>
<proteinExistence type="predicted"/>
<organism evidence="5 6">
    <name type="scientific">Gilvimarinus gilvus</name>
    <dbReference type="NCBI Taxonomy" id="3058038"/>
    <lineage>
        <taxon>Bacteria</taxon>
        <taxon>Pseudomonadati</taxon>
        <taxon>Pseudomonadota</taxon>
        <taxon>Gammaproteobacteria</taxon>
        <taxon>Cellvibrionales</taxon>
        <taxon>Cellvibrionaceae</taxon>
        <taxon>Gilvimarinus</taxon>
    </lineage>
</organism>
<keyword evidence="6" id="KW-1185">Reference proteome</keyword>
<dbReference type="PROSITE" id="PS50043">
    <property type="entry name" value="HTH_LUXR_2"/>
    <property type="match status" value="1"/>
</dbReference>
<dbReference type="InterPro" id="IPR039420">
    <property type="entry name" value="WalR-like"/>
</dbReference>
<dbReference type="PRINTS" id="PR00038">
    <property type="entry name" value="HTHLUXR"/>
</dbReference>
<evidence type="ECO:0000313" key="6">
    <source>
        <dbReference type="Proteomes" id="UP001273505"/>
    </source>
</evidence>
<feature type="domain" description="Response regulatory" evidence="4">
    <location>
        <begin position="3"/>
        <end position="119"/>
    </location>
</feature>
<dbReference type="Gene3D" id="3.40.50.2300">
    <property type="match status" value="1"/>
</dbReference>
<dbReference type="InterPro" id="IPR001789">
    <property type="entry name" value="Sig_transdc_resp-reg_receiver"/>
</dbReference>
<dbReference type="SMART" id="SM00448">
    <property type="entry name" value="REC"/>
    <property type="match status" value="1"/>
</dbReference>
<name>A0ABU4RXQ0_9GAMM</name>
<evidence type="ECO:0000313" key="5">
    <source>
        <dbReference type="EMBL" id="MDX6849590.1"/>
    </source>
</evidence>
<evidence type="ECO:0000259" key="3">
    <source>
        <dbReference type="PROSITE" id="PS50043"/>
    </source>
</evidence>
<dbReference type="SMART" id="SM00421">
    <property type="entry name" value="HTH_LUXR"/>
    <property type="match status" value="1"/>
</dbReference>
<dbReference type="InterPro" id="IPR011006">
    <property type="entry name" value="CheY-like_superfamily"/>
</dbReference>
<feature type="domain" description="HTH luxR-type" evidence="3">
    <location>
        <begin position="133"/>
        <end position="198"/>
    </location>
</feature>
<protein>
    <submittedName>
        <fullName evidence="5">Response regulator transcription factor</fullName>
    </submittedName>
</protein>
<dbReference type="PANTHER" id="PTHR43214:SF42">
    <property type="entry name" value="TRANSCRIPTIONAL REGULATORY PROTEIN DESR"/>
    <property type="match status" value="1"/>
</dbReference>
<evidence type="ECO:0000259" key="4">
    <source>
        <dbReference type="PROSITE" id="PS50110"/>
    </source>
</evidence>
<dbReference type="SUPFAM" id="SSF46894">
    <property type="entry name" value="C-terminal effector domain of the bipartite response regulators"/>
    <property type="match status" value="1"/>
</dbReference>
<dbReference type="RefSeq" id="WP_302724848.1">
    <property type="nucleotide sequence ID" value="NZ_JAULRU010000823.1"/>
</dbReference>
<reference evidence="5 6" key="1">
    <citation type="submission" date="2023-11" db="EMBL/GenBank/DDBJ databases">
        <title>Gilvimarinus fulvus sp. nov., isolated from the surface of Kelp.</title>
        <authorList>
            <person name="Sun Y.Y."/>
            <person name="Gong Y."/>
            <person name="Du Z.J."/>
        </authorList>
    </citation>
    <scope>NUCLEOTIDE SEQUENCE [LARGE SCALE GENOMIC DNA]</scope>
    <source>
        <strain evidence="5 6">SDUM040013</strain>
    </source>
</reference>
<dbReference type="EMBL" id="JAXAFO010000013">
    <property type="protein sequence ID" value="MDX6849590.1"/>
    <property type="molecule type" value="Genomic_DNA"/>
</dbReference>
<keyword evidence="1" id="KW-0238">DNA-binding</keyword>